<evidence type="ECO:0000256" key="7">
    <source>
        <dbReference type="ARBA" id="ARBA00023014"/>
    </source>
</evidence>
<dbReference type="SMART" id="SM00729">
    <property type="entry name" value="Elp3"/>
    <property type="match status" value="1"/>
</dbReference>
<dbReference type="CDD" id="cd01335">
    <property type="entry name" value="Radical_SAM"/>
    <property type="match status" value="1"/>
</dbReference>
<keyword evidence="2 9" id="KW-0963">Cytoplasm</keyword>
<dbReference type="InterPro" id="IPR006638">
    <property type="entry name" value="Elp3/MiaA/NifB-like_rSAM"/>
</dbReference>
<evidence type="ECO:0000259" key="10">
    <source>
        <dbReference type="PROSITE" id="PS51918"/>
    </source>
</evidence>
<feature type="binding site" evidence="9">
    <location>
        <position position="65"/>
    </location>
    <ligand>
        <name>[4Fe-4S] cluster</name>
        <dbReference type="ChEBI" id="CHEBI:49883"/>
        <label>2</label>
        <note>4Fe-4S-S-AdoMet</note>
    </ligand>
</feature>
<dbReference type="EMBL" id="AASE01000017">
    <property type="protein sequence ID" value="EAT58531.1"/>
    <property type="molecule type" value="Genomic_DNA"/>
</dbReference>
<dbReference type="FunFam" id="3.20.20.70:FF:000040">
    <property type="entry name" value="Lipoyl synthase"/>
    <property type="match status" value="1"/>
</dbReference>
<dbReference type="PANTHER" id="PTHR10949">
    <property type="entry name" value="LIPOYL SYNTHASE"/>
    <property type="match status" value="1"/>
</dbReference>
<comment type="subcellular location">
    <subcellularLocation>
        <location evidence="9">Cytoplasm</location>
    </subcellularLocation>
</comment>
<evidence type="ECO:0000313" key="11">
    <source>
        <dbReference type="EMBL" id="EAT58531.1"/>
    </source>
</evidence>
<dbReference type="SFLD" id="SFLDF00271">
    <property type="entry name" value="lipoyl_synthase"/>
    <property type="match status" value="1"/>
</dbReference>
<gene>
    <name evidence="9" type="primary">lipA</name>
    <name evidence="11" type="ORF">CferDRAFT_0559</name>
</gene>
<dbReference type="GO" id="GO:0005737">
    <property type="term" value="C:cytoplasm"/>
    <property type="evidence" value="ECO:0007669"/>
    <property type="project" value="UniProtKB-SubCell"/>
</dbReference>
<feature type="binding site" evidence="9">
    <location>
        <position position="69"/>
    </location>
    <ligand>
        <name>[4Fe-4S] cluster</name>
        <dbReference type="ChEBI" id="CHEBI:49883"/>
        <label>2</label>
        <note>4Fe-4S-S-AdoMet</note>
    </ligand>
</feature>
<sequence>MERLGAGKKPEWLKIRMASGASFASTRQLLNRHSLNTVCRSALCPNLQECWSRGTATFLLLGNICTRACRFCAVGTAAEPPSPDPLEPENIAMAVESMRLKHVVLTSVTRDDLPDGGAGHWVATIRAIRAVKPSLTIECLIPDFEGNEYSLDLVMAEAPEVLNHNIETVPSLYCKVRPQASYSRSLELLQRAKEEFGLTTKSGLMVGMGESADELATALGDLVSHGCDMVTIGQYLQPSQAHLPVERYVTPVEFEAYRVVAEKAGFRHVQSGPFVRSSYHAEAFSNTIEALPQPLTSTE</sequence>
<dbReference type="NCBIfam" id="NF009544">
    <property type="entry name" value="PRK12928.1"/>
    <property type="match status" value="1"/>
</dbReference>
<keyword evidence="5 9" id="KW-0479">Metal-binding</keyword>
<dbReference type="RefSeq" id="WP_006366804.1">
    <property type="nucleotide sequence ID" value="NZ_AASE01000017.1"/>
</dbReference>
<evidence type="ECO:0000313" key="12">
    <source>
        <dbReference type="Proteomes" id="UP000004162"/>
    </source>
</evidence>
<dbReference type="HAMAP" id="MF_00206">
    <property type="entry name" value="Lipoyl_synth"/>
    <property type="match status" value="1"/>
</dbReference>
<dbReference type="GO" id="GO:0046872">
    <property type="term" value="F:metal ion binding"/>
    <property type="evidence" value="ECO:0007669"/>
    <property type="project" value="UniProtKB-KW"/>
</dbReference>
<evidence type="ECO:0000256" key="5">
    <source>
        <dbReference type="ARBA" id="ARBA00022723"/>
    </source>
</evidence>
<dbReference type="Pfam" id="PF04055">
    <property type="entry name" value="Radical_SAM"/>
    <property type="match status" value="1"/>
</dbReference>
<reference evidence="11 12" key="2">
    <citation type="submission" date="2006-07" db="EMBL/GenBank/DDBJ databases">
        <title>Sequencing of the draft genome and assembly of Chlorobium ferroxidans DSM 13031.</title>
        <authorList>
            <consortium name="US DOE Joint Genome Institute (JGI-PGF)"/>
            <person name="Copeland A."/>
            <person name="Lucas S."/>
            <person name="Lapidus A."/>
            <person name="Barry K."/>
            <person name="Glavina del Rio T."/>
            <person name="Dalin E."/>
            <person name="Tice H."/>
            <person name="Bruce D."/>
            <person name="Pitluck S."/>
            <person name="Richardson P."/>
        </authorList>
    </citation>
    <scope>NUCLEOTIDE SEQUENCE [LARGE SCALE GENOMIC DNA]</scope>
    <source>
        <strain evidence="11 12">DSM 13031</strain>
    </source>
</reference>
<feature type="binding site" evidence="9">
    <location>
        <position position="72"/>
    </location>
    <ligand>
        <name>[4Fe-4S] cluster</name>
        <dbReference type="ChEBI" id="CHEBI:49883"/>
        <label>2</label>
        <note>4Fe-4S-S-AdoMet</note>
    </ligand>
</feature>
<dbReference type="GO" id="GO:0009249">
    <property type="term" value="P:protein lipoylation"/>
    <property type="evidence" value="ECO:0007669"/>
    <property type="project" value="UniProtKB-UniRule"/>
</dbReference>
<dbReference type="InterPro" id="IPR003698">
    <property type="entry name" value="Lipoyl_synth"/>
</dbReference>
<keyword evidence="7 9" id="KW-0411">Iron-sulfur</keyword>
<dbReference type="SFLD" id="SFLDG01058">
    <property type="entry name" value="lipoyl_synthase_like"/>
    <property type="match status" value="1"/>
</dbReference>
<dbReference type="UniPathway" id="UPA00538">
    <property type="reaction ID" value="UER00593"/>
</dbReference>
<dbReference type="GO" id="GO:0051539">
    <property type="term" value="F:4 iron, 4 sulfur cluster binding"/>
    <property type="evidence" value="ECO:0007669"/>
    <property type="project" value="UniProtKB-UniRule"/>
</dbReference>
<dbReference type="InterPro" id="IPR058240">
    <property type="entry name" value="rSAM_sf"/>
</dbReference>
<dbReference type="AlphaFoldDB" id="Q0YQI0"/>
<keyword evidence="4 9" id="KW-0949">S-adenosyl-L-methionine</keyword>
<accession>Q0YQI0</accession>
<protein>
    <recommendedName>
        <fullName evidence="9">Lipoyl synthase</fullName>
        <ecNumber evidence="9">2.8.1.8</ecNumber>
    </recommendedName>
    <alternativeName>
        <fullName evidence="9">Lip-syn</fullName>
        <shortName evidence="9">LS</shortName>
    </alternativeName>
    <alternativeName>
        <fullName evidence="9">Lipoate synthase</fullName>
    </alternativeName>
    <alternativeName>
        <fullName evidence="9">Lipoic acid synthase</fullName>
    </alternativeName>
    <alternativeName>
        <fullName evidence="9">Sulfur insertion protein LipA</fullName>
    </alternativeName>
</protein>
<evidence type="ECO:0000256" key="4">
    <source>
        <dbReference type="ARBA" id="ARBA00022691"/>
    </source>
</evidence>
<evidence type="ECO:0000256" key="9">
    <source>
        <dbReference type="HAMAP-Rule" id="MF_00206"/>
    </source>
</evidence>
<dbReference type="NCBIfam" id="NF004019">
    <property type="entry name" value="PRK05481.1"/>
    <property type="match status" value="1"/>
</dbReference>
<reference evidence="11 12" key="1">
    <citation type="submission" date="2006-07" db="EMBL/GenBank/DDBJ databases">
        <title>Annotation of the draft genome assembly of Chlorobium ferroxidans DSM 13031.</title>
        <authorList>
            <consortium name="US DOE Joint Genome Institute (JGI-ORNL)"/>
            <person name="Larimer F."/>
            <person name="Land M."/>
            <person name="Hauser L."/>
        </authorList>
    </citation>
    <scope>NUCLEOTIDE SEQUENCE [LARGE SCALE GENOMIC DNA]</scope>
    <source>
        <strain evidence="11 12">DSM 13031</strain>
    </source>
</reference>
<evidence type="ECO:0000256" key="2">
    <source>
        <dbReference type="ARBA" id="ARBA00022490"/>
    </source>
</evidence>
<feature type="binding site" evidence="9">
    <location>
        <position position="44"/>
    </location>
    <ligand>
        <name>[4Fe-4S] cluster</name>
        <dbReference type="ChEBI" id="CHEBI:49883"/>
        <label>1</label>
    </ligand>
</feature>
<comment type="catalytic activity">
    <reaction evidence="8 9">
        <text>[[Fe-S] cluster scaffold protein carrying a second [4Fe-4S](2+) cluster] + N(6)-octanoyl-L-lysyl-[protein] + 2 oxidized [2Fe-2S]-[ferredoxin] + 2 S-adenosyl-L-methionine + 4 H(+) = [[Fe-S] cluster scaffold protein] + N(6)-[(R)-dihydrolipoyl]-L-lysyl-[protein] + 4 Fe(3+) + 2 hydrogen sulfide + 2 5'-deoxyadenosine + 2 L-methionine + 2 reduced [2Fe-2S]-[ferredoxin]</text>
        <dbReference type="Rhea" id="RHEA:16585"/>
        <dbReference type="Rhea" id="RHEA-COMP:9928"/>
        <dbReference type="Rhea" id="RHEA-COMP:10000"/>
        <dbReference type="Rhea" id="RHEA-COMP:10001"/>
        <dbReference type="Rhea" id="RHEA-COMP:10475"/>
        <dbReference type="Rhea" id="RHEA-COMP:14568"/>
        <dbReference type="Rhea" id="RHEA-COMP:14569"/>
        <dbReference type="ChEBI" id="CHEBI:15378"/>
        <dbReference type="ChEBI" id="CHEBI:17319"/>
        <dbReference type="ChEBI" id="CHEBI:29034"/>
        <dbReference type="ChEBI" id="CHEBI:29919"/>
        <dbReference type="ChEBI" id="CHEBI:33722"/>
        <dbReference type="ChEBI" id="CHEBI:33737"/>
        <dbReference type="ChEBI" id="CHEBI:33738"/>
        <dbReference type="ChEBI" id="CHEBI:57844"/>
        <dbReference type="ChEBI" id="CHEBI:59789"/>
        <dbReference type="ChEBI" id="CHEBI:78809"/>
        <dbReference type="ChEBI" id="CHEBI:83100"/>
        <dbReference type="EC" id="2.8.1.8"/>
    </reaction>
</comment>
<keyword evidence="12" id="KW-1185">Reference proteome</keyword>
<dbReference type="PIRSF" id="PIRSF005963">
    <property type="entry name" value="Lipoyl_synth"/>
    <property type="match status" value="1"/>
</dbReference>
<dbReference type="Gene3D" id="3.20.20.70">
    <property type="entry name" value="Aldolase class I"/>
    <property type="match status" value="1"/>
</dbReference>
<keyword evidence="3 9" id="KW-0808">Transferase</keyword>
<dbReference type="SUPFAM" id="SSF102114">
    <property type="entry name" value="Radical SAM enzymes"/>
    <property type="match status" value="1"/>
</dbReference>
<evidence type="ECO:0000256" key="3">
    <source>
        <dbReference type="ARBA" id="ARBA00022679"/>
    </source>
</evidence>
<feature type="binding site" evidence="9">
    <location>
        <position position="278"/>
    </location>
    <ligand>
        <name>[4Fe-4S] cluster</name>
        <dbReference type="ChEBI" id="CHEBI:49883"/>
        <label>1</label>
    </ligand>
</feature>
<comment type="caution">
    <text evidence="11">The sequence shown here is derived from an EMBL/GenBank/DDBJ whole genome shotgun (WGS) entry which is preliminary data.</text>
</comment>
<evidence type="ECO:0000256" key="8">
    <source>
        <dbReference type="ARBA" id="ARBA00047326"/>
    </source>
</evidence>
<comment type="pathway">
    <text evidence="9">Protein modification; protein lipoylation via endogenous pathway; protein N(6)-(lipoyl)lysine from octanoyl-[acyl-carrier-protein]: step 2/2.</text>
</comment>
<dbReference type="SFLD" id="SFLDS00029">
    <property type="entry name" value="Radical_SAM"/>
    <property type="match status" value="1"/>
</dbReference>
<comment type="function">
    <text evidence="9">Catalyzes the radical-mediated insertion of two sulfur atoms into the C-6 and C-8 positions of the octanoyl moiety bound to the lipoyl domains of lipoate-dependent enzymes, thereby converting the octanoylated domains into lipoylated derivatives.</text>
</comment>
<dbReference type="OrthoDB" id="9787898at2"/>
<dbReference type="PANTHER" id="PTHR10949:SF0">
    <property type="entry name" value="LIPOYL SYNTHASE, MITOCHONDRIAL"/>
    <property type="match status" value="1"/>
</dbReference>
<keyword evidence="1 9" id="KW-0004">4Fe-4S</keyword>
<dbReference type="InterPro" id="IPR007197">
    <property type="entry name" value="rSAM"/>
</dbReference>
<proteinExistence type="inferred from homology"/>
<keyword evidence="6 9" id="KW-0408">Iron</keyword>
<dbReference type="NCBIfam" id="TIGR00510">
    <property type="entry name" value="lipA"/>
    <property type="match status" value="1"/>
</dbReference>
<feature type="binding site" evidence="9">
    <location>
        <position position="39"/>
    </location>
    <ligand>
        <name>[4Fe-4S] cluster</name>
        <dbReference type="ChEBI" id="CHEBI:49883"/>
        <label>1</label>
    </ligand>
</feature>
<comment type="cofactor">
    <cofactor evidence="9">
        <name>[4Fe-4S] cluster</name>
        <dbReference type="ChEBI" id="CHEBI:49883"/>
    </cofactor>
    <text evidence="9">Binds 2 [4Fe-4S] clusters per subunit. One cluster is coordinated with 3 cysteines and an exchangeable S-adenosyl-L-methionine.</text>
</comment>
<evidence type="ECO:0000256" key="6">
    <source>
        <dbReference type="ARBA" id="ARBA00023004"/>
    </source>
</evidence>
<dbReference type="EC" id="2.8.1.8" evidence="9"/>
<dbReference type="Proteomes" id="UP000004162">
    <property type="component" value="Unassembled WGS sequence"/>
</dbReference>
<name>Q0YQI0_9CHLB</name>
<dbReference type="PROSITE" id="PS51918">
    <property type="entry name" value="RADICAL_SAM"/>
    <property type="match status" value="1"/>
</dbReference>
<dbReference type="InterPro" id="IPR013785">
    <property type="entry name" value="Aldolase_TIM"/>
</dbReference>
<evidence type="ECO:0000256" key="1">
    <source>
        <dbReference type="ARBA" id="ARBA00022485"/>
    </source>
</evidence>
<comment type="similarity">
    <text evidence="9">Belongs to the radical SAM superfamily. Lipoyl synthase family.</text>
</comment>
<feature type="binding site" evidence="9">
    <location>
        <position position="50"/>
    </location>
    <ligand>
        <name>[4Fe-4S] cluster</name>
        <dbReference type="ChEBI" id="CHEBI:49883"/>
        <label>1</label>
    </ligand>
</feature>
<dbReference type="GO" id="GO:0016992">
    <property type="term" value="F:lipoate synthase activity"/>
    <property type="evidence" value="ECO:0007669"/>
    <property type="project" value="UniProtKB-UniRule"/>
</dbReference>
<organism evidence="11 12">
    <name type="scientific">Chlorobium ferrooxidans DSM 13031</name>
    <dbReference type="NCBI Taxonomy" id="377431"/>
    <lineage>
        <taxon>Bacteria</taxon>
        <taxon>Pseudomonadati</taxon>
        <taxon>Chlorobiota</taxon>
        <taxon>Chlorobiia</taxon>
        <taxon>Chlorobiales</taxon>
        <taxon>Chlorobiaceae</taxon>
        <taxon>Chlorobium/Pelodictyon group</taxon>
        <taxon>Chlorobium</taxon>
    </lineage>
</organism>
<feature type="domain" description="Radical SAM core" evidence="10">
    <location>
        <begin position="51"/>
        <end position="267"/>
    </location>
</feature>